<dbReference type="KEGG" id="ssyi:EKG83_12020"/>
<evidence type="ECO:0000256" key="1">
    <source>
        <dbReference type="SAM" id="SignalP"/>
    </source>
</evidence>
<accession>A0A5Q0GX99</accession>
<reference evidence="3" key="1">
    <citation type="journal article" date="2021" name="Curr. Microbiol.">
        <title>Complete genome of nocamycin-producing strain Saccharothrix syringae NRRL B-16468 reveals the biosynthetic potential for secondary metabolites.</title>
        <authorList>
            <person name="Mo X."/>
            <person name="Yang S."/>
        </authorList>
    </citation>
    <scope>NUCLEOTIDE SEQUENCE [LARGE SCALE GENOMIC DNA]</scope>
    <source>
        <strain evidence="3">ATCC 51364 / DSM 43886 / JCM 6844 / KCTC 9398 / NBRC 14523 / NRRL B-16468 / INA 2240</strain>
    </source>
</reference>
<evidence type="ECO:0008006" key="4">
    <source>
        <dbReference type="Google" id="ProtNLM"/>
    </source>
</evidence>
<feature type="signal peptide" evidence="1">
    <location>
        <begin position="1"/>
        <end position="26"/>
    </location>
</feature>
<dbReference type="RefSeq" id="WP_033427191.1">
    <property type="nucleotide sequence ID" value="NZ_CP034550.1"/>
</dbReference>
<dbReference type="PROSITE" id="PS51257">
    <property type="entry name" value="PROKAR_LIPOPROTEIN"/>
    <property type="match status" value="1"/>
</dbReference>
<dbReference type="EMBL" id="CP034550">
    <property type="protein sequence ID" value="QFZ18110.1"/>
    <property type="molecule type" value="Genomic_DNA"/>
</dbReference>
<evidence type="ECO:0000313" key="2">
    <source>
        <dbReference type="EMBL" id="QFZ18110.1"/>
    </source>
</evidence>
<feature type="chain" id="PRO_5038598794" description="Lipoprotein" evidence="1">
    <location>
        <begin position="27"/>
        <end position="195"/>
    </location>
</feature>
<evidence type="ECO:0000313" key="3">
    <source>
        <dbReference type="Proteomes" id="UP000325787"/>
    </source>
</evidence>
<protein>
    <recommendedName>
        <fullName evidence="4">Lipoprotein</fullName>
    </recommendedName>
</protein>
<name>A0A5Q0GX99_SACSY</name>
<dbReference type="Proteomes" id="UP000325787">
    <property type="component" value="Chromosome"/>
</dbReference>
<sequence length="195" mass="20391">MRHGLMNARCAALAALLVGSVACSPATTGPTGSPGAAGAPGVAANALGPPLATPADVAEWVHEQTGECDDPQPRTMDEFAEFVGPLRTRLYAPYVAEWATCRAGPYERLGLVVFHRDRLGDFQRAWQGALSSGEVSDDPDFGFGNGFALSGTLGLEVLGLHQLRCRPPGPQDQVGHTVAAEAPGCAYVQQPGHHH</sequence>
<dbReference type="OrthoDB" id="3687422at2"/>
<gene>
    <name evidence="2" type="ORF">EKG83_12020</name>
</gene>
<keyword evidence="1" id="KW-0732">Signal</keyword>
<dbReference type="AlphaFoldDB" id="A0A5Q0GX99"/>
<organism evidence="2 3">
    <name type="scientific">Saccharothrix syringae</name>
    <name type="common">Nocardiopsis syringae</name>
    <dbReference type="NCBI Taxonomy" id="103733"/>
    <lineage>
        <taxon>Bacteria</taxon>
        <taxon>Bacillati</taxon>
        <taxon>Actinomycetota</taxon>
        <taxon>Actinomycetes</taxon>
        <taxon>Pseudonocardiales</taxon>
        <taxon>Pseudonocardiaceae</taxon>
        <taxon>Saccharothrix</taxon>
    </lineage>
</organism>
<proteinExistence type="predicted"/>
<keyword evidence="3" id="KW-1185">Reference proteome</keyword>